<name>A0A653B1F1_ECTOL</name>
<feature type="transmembrane region" description="Helical" evidence="18">
    <location>
        <begin position="281"/>
        <end position="311"/>
    </location>
</feature>
<feature type="transmembrane region" description="Helical" evidence="18">
    <location>
        <begin position="317"/>
        <end position="342"/>
    </location>
</feature>
<evidence type="ECO:0000313" key="19">
    <source>
        <dbReference type="EMBL" id="VDN62464.1"/>
    </source>
</evidence>
<dbReference type="OrthoDB" id="9811036at2"/>
<dbReference type="GO" id="GO:0005886">
    <property type="term" value="C:plasma membrane"/>
    <property type="evidence" value="ECO:0007669"/>
    <property type="project" value="UniProtKB-SubCell"/>
</dbReference>
<feature type="transmembrane region" description="Helical" evidence="18">
    <location>
        <begin position="354"/>
        <end position="373"/>
    </location>
</feature>
<dbReference type="InterPro" id="IPR035671">
    <property type="entry name" value="DsbD_gamma"/>
</dbReference>
<feature type="signal peptide" evidence="18">
    <location>
        <begin position="1"/>
        <end position="17"/>
    </location>
</feature>
<organism evidence="19">
    <name type="scientific">Ectopseudomonas oleovorans</name>
    <name type="common">Pseudomonas oleovorans</name>
    <dbReference type="NCBI Taxonomy" id="301"/>
    <lineage>
        <taxon>Bacteria</taxon>
        <taxon>Pseudomonadati</taxon>
        <taxon>Pseudomonadota</taxon>
        <taxon>Gammaproteobacteria</taxon>
        <taxon>Pseudomonadales</taxon>
        <taxon>Pseudomonadaceae</taxon>
        <taxon>Ectopseudomonas</taxon>
    </lineage>
</organism>
<dbReference type="SUPFAM" id="SSF74863">
    <property type="entry name" value="Thiol:disulfide interchange protein DsbD, N-terminal domain (DsbD-alpha)"/>
    <property type="match status" value="1"/>
</dbReference>
<evidence type="ECO:0000256" key="4">
    <source>
        <dbReference type="ARBA" id="ARBA00022475"/>
    </source>
</evidence>
<dbReference type="GO" id="GO:0017004">
    <property type="term" value="P:cytochrome complex assembly"/>
    <property type="evidence" value="ECO:0007669"/>
    <property type="project" value="UniProtKB-UniRule"/>
</dbReference>
<dbReference type="PROSITE" id="PS51352">
    <property type="entry name" value="THIOREDOXIN_2"/>
    <property type="match status" value="1"/>
</dbReference>
<keyword evidence="5 18" id="KW-0997">Cell inner membrane</keyword>
<keyword evidence="10 18" id="KW-1133">Transmembrane helix</keyword>
<dbReference type="HAMAP" id="MF_00399">
    <property type="entry name" value="DbsD"/>
    <property type="match status" value="1"/>
</dbReference>
<comment type="caution">
    <text evidence="18">Lacks conserved residue(s) required for the propagation of feature annotation.</text>
</comment>
<dbReference type="Gene3D" id="3.40.30.10">
    <property type="entry name" value="Glutaredoxin"/>
    <property type="match status" value="1"/>
</dbReference>
<evidence type="ECO:0000256" key="9">
    <source>
        <dbReference type="ARBA" id="ARBA00022982"/>
    </source>
</evidence>
<dbReference type="Gene3D" id="2.60.40.1250">
    <property type="entry name" value="Thiol:disulfide interchange protein DsbD, N-terminal domain"/>
    <property type="match status" value="1"/>
</dbReference>
<dbReference type="NCBIfam" id="NF001419">
    <property type="entry name" value="PRK00293.1"/>
    <property type="match status" value="1"/>
</dbReference>
<evidence type="ECO:0000256" key="8">
    <source>
        <dbReference type="ARBA" id="ARBA00022748"/>
    </source>
</evidence>
<keyword evidence="4 18" id="KW-1003">Cell membrane</keyword>
<evidence type="ECO:0000256" key="2">
    <source>
        <dbReference type="ARBA" id="ARBA00007241"/>
    </source>
</evidence>
<evidence type="ECO:0000256" key="17">
    <source>
        <dbReference type="ARBA" id="ARBA00047804"/>
    </source>
</evidence>
<evidence type="ECO:0000256" key="6">
    <source>
        <dbReference type="ARBA" id="ARBA00022692"/>
    </source>
</evidence>
<evidence type="ECO:0000256" key="18">
    <source>
        <dbReference type="HAMAP-Rule" id="MF_00399"/>
    </source>
</evidence>
<dbReference type="PROSITE" id="PS00194">
    <property type="entry name" value="THIOREDOXIN_1"/>
    <property type="match status" value="1"/>
</dbReference>
<dbReference type="PANTHER" id="PTHR32234:SF0">
    <property type="entry name" value="THIOL:DISULFIDE INTERCHANGE PROTEIN DSBD"/>
    <property type="match status" value="1"/>
</dbReference>
<dbReference type="InterPro" id="IPR036929">
    <property type="entry name" value="DsbDN_sf"/>
</dbReference>
<evidence type="ECO:0000256" key="3">
    <source>
        <dbReference type="ARBA" id="ARBA00022448"/>
    </source>
</evidence>
<reference evidence="19" key="1">
    <citation type="submission" date="2018-11" db="EMBL/GenBank/DDBJ databases">
        <authorList>
            <consortium name="Genoscope - CEA"/>
            <person name="William W."/>
        </authorList>
    </citation>
    <scope>NUCLEOTIDE SEQUENCE [LARGE SCALE GENOMIC DNA]</scope>
    <source>
        <strain evidence="19">T9AD</strain>
    </source>
</reference>
<comment type="similarity">
    <text evidence="2 18">Belongs to the thioredoxin family. DsbD subfamily.</text>
</comment>
<dbReference type="CDD" id="cd02953">
    <property type="entry name" value="DsbDgamma"/>
    <property type="match status" value="1"/>
</dbReference>
<evidence type="ECO:0000256" key="10">
    <source>
        <dbReference type="ARBA" id="ARBA00022989"/>
    </source>
</evidence>
<dbReference type="GO" id="GO:0045454">
    <property type="term" value="P:cell redox homeostasis"/>
    <property type="evidence" value="ECO:0007669"/>
    <property type="project" value="TreeGrafter"/>
</dbReference>
<keyword evidence="14 18" id="KW-1015">Disulfide bond</keyword>
<feature type="transmembrane region" description="Helical" evidence="18">
    <location>
        <begin position="408"/>
        <end position="429"/>
    </location>
</feature>
<dbReference type="Pfam" id="PF13899">
    <property type="entry name" value="Thioredoxin_7"/>
    <property type="match status" value="1"/>
</dbReference>
<evidence type="ECO:0000256" key="1">
    <source>
        <dbReference type="ARBA" id="ARBA00004429"/>
    </source>
</evidence>
<keyword evidence="11 18" id="KW-0560">Oxidoreductase</keyword>
<feature type="transmembrane region" description="Helical" evidence="18">
    <location>
        <begin position="238"/>
        <end position="260"/>
    </location>
</feature>
<feature type="transmembrane region" description="Helical" evidence="18">
    <location>
        <begin position="379"/>
        <end position="401"/>
    </location>
</feature>
<dbReference type="InterPro" id="IPR003834">
    <property type="entry name" value="Cyt_c_assmbl_TM_dom"/>
</dbReference>
<comment type="catalytic activity">
    <reaction evidence="17 18">
        <text>[protein]-dithiol + NADP(+) = [protein]-disulfide + NADPH + H(+)</text>
        <dbReference type="Rhea" id="RHEA:18753"/>
        <dbReference type="Rhea" id="RHEA-COMP:10593"/>
        <dbReference type="Rhea" id="RHEA-COMP:10594"/>
        <dbReference type="ChEBI" id="CHEBI:15378"/>
        <dbReference type="ChEBI" id="CHEBI:29950"/>
        <dbReference type="ChEBI" id="CHEBI:50058"/>
        <dbReference type="ChEBI" id="CHEBI:57783"/>
        <dbReference type="ChEBI" id="CHEBI:58349"/>
        <dbReference type="EC" id="1.8.1.8"/>
    </reaction>
</comment>
<evidence type="ECO:0000256" key="7">
    <source>
        <dbReference type="ARBA" id="ARBA00022729"/>
    </source>
</evidence>
<keyword evidence="3 18" id="KW-0813">Transport</keyword>
<dbReference type="GO" id="GO:0009055">
    <property type="term" value="F:electron transfer activity"/>
    <property type="evidence" value="ECO:0007669"/>
    <property type="project" value="UniProtKB-UniRule"/>
</dbReference>
<comment type="catalytic activity">
    <reaction evidence="16 18">
        <text>[protein]-dithiol + NAD(+) = [protein]-disulfide + NADH + H(+)</text>
        <dbReference type="Rhea" id="RHEA:18749"/>
        <dbReference type="Rhea" id="RHEA-COMP:10593"/>
        <dbReference type="Rhea" id="RHEA-COMP:10594"/>
        <dbReference type="ChEBI" id="CHEBI:15378"/>
        <dbReference type="ChEBI" id="CHEBI:29950"/>
        <dbReference type="ChEBI" id="CHEBI:50058"/>
        <dbReference type="ChEBI" id="CHEBI:57540"/>
        <dbReference type="ChEBI" id="CHEBI:57945"/>
        <dbReference type="EC" id="1.8.1.8"/>
    </reaction>
</comment>
<keyword evidence="7 18" id="KW-0732">Signal</keyword>
<dbReference type="InterPro" id="IPR017937">
    <property type="entry name" value="Thioredoxin_CS"/>
</dbReference>
<keyword evidence="9 18" id="KW-0249">Electron transport</keyword>
<evidence type="ECO:0000256" key="15">
    <source>
        <dbReference type="ARBA" id="ARBA00023284"/>
    </source>
</evidence>
<feature type="transmembrane region" description="Helical" evidence="18">
    <location>
        <begin position="160"/>
        <end position="190"/>
    </location>
</feature>
<keyword evidence="12 18" id="KW-0520">NAD</keyword>
<gene>
    <name evidence="18 19" type="primary">dsbD</name>
    <name evidence="19" type="ORF">POT9AD_1477</name>
</gene>
<protein>
    <recommendedName>
        <fullName evidence="18">Thiol:disulfide interchange protein DsbD</fullName>
        <ecNumber evidence="18">1.8.1.8</ecNumber>
    </recommendedName>
    <alternativeName>
        <fullName evidence="18">Protein-disulfide reductase</fullName>
        <shortName evidence="18">Disulfide reductase</shortName>
    </alternativeName>
</protein>
<dbReference type="InterPro" id="IPR013766">
    <property type="entry name" value="Thioredoxin_domain"/>
</dbReference>
<dbReference type="InterPro" id="IPR028250">
    <property type="entry name" value="DsbDN"/>
</dbReference>
<feature type="disulfide bond" description="Redox-active" evidence="18">
    <location>
        <begin position="119"/>
        <end position="125"/>
    </location>
</feature>
<keyword evidence="8 18" id="KW-0201">Cytochrome c-type biogenesis</keyword>
<evidence type="ECO:0000256" key="11">
    <source>
        <dbReference type="ARBA" id="ARBA00023002"/>
    </source>
</evidence>
<proteinExistence type="inferred from homology"/>
<dbReference type="InterPro" id="IPR022910">
    <property type="entry name" value="Thiol_diS_interchange_DbsD"/>
</dbReference>
<feature type="disulfide bond" description="Redox-active" evidence="18">
    <location>
        <begin position="489"/>
        <end position="492"/>
    </location>
</feature>
<comment type="subcellular location">
    <subcellularLocation>
        <location evidence="1 18">Cell inner membrane</location>
        <topology evidence="1 18">Multi-pass membrane protein</topology>
    </subcellularLocation>
</comment>
<dbReference type="Pfam" id="PF02683">
    <property type="entry name" value="DsbD_TM"/>
    <property type="match status" value="1"/>
</dbReference>
<feature type="transmembrane region" description="Helical" evidence="18">
    <location>
        <begin position="202"/>
        <end position="226"/>
    </location>
</feature>
<comment type="function">
    <text evidence="18">Required to facilitate the formation of correct disulfide bonds in some periplasmic proteins and for the assembly of the periplasmic c-type cytochromes. Acts by transferring electrons from cytoplasmic thioredoxin to the periplasm. This transfer involves a cascade of disulfide bond formation and reduction steps.</text>
</comment>
<feature type="chain" id="PRO_5040558793" description="Thiol:disulfide interchange protein DsbD" evidence="18">
    <location>
        <begin position="18"/>
        <end position="576"/>
    </location>
</feature>
<keyword evidence="15 18" id="KW-0676">Redox-active center</keyword>
<evidence type="ECO:0000256" key="14">
    <source>
        <dbReference type="ARBA" id="ARBA00023157"/>
    </source>
</evidence>
<evidence type="ECO:0000256" key="5">
    <source>
        <dbReference type="ARBA" id="ARBA00022519"/>
    </source>
</evidence>
<dbReference type="InterPro" id="IPR036249">
    <property type="entry name" value="Thioredoxin-like_sf"/>
</dbReference>
<dbReference type="Pfam" id="PF11412">
    <property type="entry name" value="DsbD_N"/>
    <property type="match status" value="1"/>
</dbReference>
<sequence length="576" mass="61318" precursor="true">MRVVILLLSLFCSSVFAALPFDGPRADEEFLPVDQAFVFDVQQQDGGATTLSWDIAPGYYLYRQRLKFIGLADAHAPELPTGLAHEDEYFGASQIYRERLQLSLPAEARGRIEVQWQGCADAGLCYPPQSRTLDLGGGGAVNVAQADDLALLDGLQQQALWLSMAVFFGLGLLLAFTPCSLPMLPILAGIVVGSRASSARGFALAGSYALSMALVYALLGVVAALLGANLQSLLQQPWLIASFAALFVVLALPMFGFFELQLPTALRDRLERAGRGREGGSLLGAGLLGVLSGLLVGPCMTAPLAAALLFIGQSGDLLQGGLVLFALGLGIGTPLVLLVTLGQRFLPRPGPWMARVKAVFGFLFLGTALYLLQPLLGESTWLALSGAWLVLAASSLLHLAGQLQRQRALAHAGAALLGLWGVAMVLGAAGGGHDPMRPLGVFSAVAAPQAEARSAGFVDVREPEHLQRELEAAKASGQWVLVDYYADWCVSCKVMEREVFGNAEVQARLAQARKLRLDVTAPGAASNQLLGRYRVLGPPTLLLIGPDGAERRQQRITGEVDARQFIQVWDSAMERG</sequence>
<keyword evidence="6 18" id="KW-0812">Transmembrane</keyword>
<keyword evidence="13 18" id="KW-0472">Membrane</keyword>
<dbReference type="GO" id="GO:0047134">
    <property type="term" value="F:protein-disulfide reductase [NAD(P)H] activity"/>
    <property type="evidence" value="ECO:0007669"/>
    <property type="project" value="UniProtKB-UniRule"/>
</dbReference>
<dbReference type="PANTHER" id="PTHR32234">
    <property type="entry name" value="THIOL:DISULFIDE INTERCHANGE PROTEIN DSBD"/>
    <property type="match status" value="1"/>
</dbReference>
<dbReference type="EC" id="1.8.1.8" evidence="18"/>
<evidence type="ECO:0000256" key="12">
    <source>
        <dbReference type="ARBA" id="ARBA00023027"/>
    </source>
</evidence>
<dbReference type="EMBL" id="LR130779">
    <property type="protein sequence ID" value="VDN62464.1"/>
    <property type="molecule type" value="Genomic_DNA"/>
</dbReference>
<accession>A0A653B1F1</accession>
<evidence type="ECO:0000256" key="16">
    <source>
        <dbReference type="ARBA" id="ARBA00047388"/>
    </source>
</evidence>
<dbReference type="SUPFAM" id="SSF52833">
    <property type="entry name" value="Thioredoxin-like"/>
    <property type="match status" value="1"/>
</dbReference>
<evidence type="ECO:0000256" key="13">
    <source>
        <dbReference type="ARBA" id="ARBA00023136"/>
    </source>
</evidence>
<dbReference type="AlphaFoldDB" id="A0A653B1F1"/>